<keyword evidence="3" id="KW-1185">Reference proteome</keyword>
<organism evidence="2 3">
    <name type="scientific">Apiospora aurea</name>
    <dbReference type="NCBI Taxonomy" id="335848"/>
    <lineage>
        <taxon>Eukaryota</taxon>
        <taxon>Fungi</taxon>
        <taxon>Dikarya</taxon>
        <taxon>Ascomycota</taxon>
        <taxon>Pezizomycotina</taxon>
        <taxon>Sordariomycetes</taxon>
        <taxon>Xylariomycetidae</taxon>
        <taxon>Amphisphaeriales</taxon>
        <taxon>Apiosporaceae</taxon>
        <taxon>Apiospora</taxon>
    </lineage>
</organism>
<evidence type="ECO:0000256" key="1">
    <source>
        <dbReference type="SAM" id="MobiDB-lite"/>
    </source>
</evidence>
<dbReference type="EMBL" id="JAQQWE010000004">
    <property type="protein sequence ID" value="KAK7956671.1"/>
    <property type="molecule type" value="Genomic_DNA"/>
</dbReference>
<feature type="region of interest" description="Disordered" evidence="1">
    <location>
        <begin position="224"/>
        <end position="252"/>
    </location>
</feature>
<evidence type="ECO:0000313" key="2">
    <source>
        <dbReference type="EMBL" id="KAK7956671.1"/>
    </source>
</evidence>
<accession>A0ABR1QIW6</accession>
<dbReference type="Proteomes" id="UP001391051">
    <property type="component" value="Unassembled WGS sequence"/>
</dbReference>
<dbReference type="RefSeq" id="XP_066701977.1">
    <property type="nucleotide sequence ID" value="XM_066842115.1"/>
</dbReference>
<comment type="caution">
    <text evidence="2">The sequence shown here is derived from an EMBL/GenBank/DDBJ whole genome shotgun (WGS) entry which is preliminary data.</text>
</comment>
<evidence type="ECO:0000313" key="3">
    <source>
        <dbReference type="Proteomes" id="UP001391051"/>
    </source>
</evidence>
<protein>
    <submittedName>
        <fullName evidence="2">Uncharacterized protein</fullName>
    </submittedName>
</protein>
<proteinExistence type="predicted"/>
<name>A0ABR1QIW6_9PEZI</name>
<gene>
    <name evidence="2" type="ORF">PG986_005893</name>
</gene>
<sequence>MRLRTGHSFVNLYFAGFGIITAPITLDNGPRTPRPIPRVSLPQRLHRPPVGGSIGVGVKGLAARHGLGAPEGGQAQVLGRVGVAHQDARGEVEQLVRLDALEQSSCCIRRLPAHLVHQEVLRVPQAALLQRQDEGCHVAVVALVVDSPEASPVHGWSGSGRAGVRSADPVAQREVPLDEVPDHRDVALAHGGALQRAEAAHARGPVVARRAALDQRLDHLRHARARRQVQHRGPVAPDRRGPWRNGPPAAEA</sequence>
<dbReference type="GeneID" id="92075177"/>
<reference evidence="2 3" key="1">
    <citation type="submission" date="2023-01" db="EMBL/GenBank/DDBJ databases">
        <title>Analysis of 21 Apiospora genomes using comparative genomics revels a genus with tremendous synthesis potential of carbohydrate active enzymes and secondary metabolites.</title>
        <authorList>
            <person name="Sorensen T."/>
        </authorList>
    </citation>
    <scope>NUCLEOTIDE SEQUENCE [LARGE SCALE GENOMIC DNA]</scope>
    <source>
        <strain evidence="2 3">CBS 24483</strain>
    </source>
</reference>